<dbReference type="Proteomes" id="UP001328107">
    <property type="component" value="Unassembled WGS sequence"/>
</dbReference>
<reference evidence="2" key="1">
    <citation type="submission" date="2022-10" db="EMBL/GenBank/DDBJ databases">
        <title>Genome assembly of Pristionchus species.</title>
        <authorList>
            <person name="Yoshida K."/>
            <person name="Sommer R.J."/>
        </authorList>
    </citation>
    <scope>NUCLEOTIDE SEQUENCE [LARGE SCALE GENOMIC DNA]</scope>
    <source>
        <strain evidence="2">RS5460</strain>
    </source>
</reference>
<protein>
    <submittedName>
        <fullName evidence="1">Uncharacterized protein</fullName>
    </submittedName>
</protein>
<comment type="caution">
    <text evidence="1">The sequence shown here is derived from an EMBL/GenBank/DDBJ whole genome shotgun (WGS) entry which is preliminary data.</text>
</comment>
<proteinExistence type="predicted"/>
<keyword evidence="2" id="KW-1185">Reference proteome</keyword>
<name>A0AAN5I3T5_9BILA</name>
<sequence>NGDVIGIVMLEILRLLEKINKNGIGATEMNGSLEHSLMMVKKSREIAEKADTNTNRLARRVFYESV</sequence>
<organism evidence="1 2">
    <name type="scientific">Pristionchus mayeri</name>
    <dbReference type="NCBI Taxonomy" id="1317129"/>
    <lineage>
        <taxon>Eukaryota</taxon>
        <taxon>Metazoa</taxon>
        <taxon>Ecdysozoa</taxon>
        <taxon>Nematoda</taxon>
        <taxon>Chromadorea</taxon>
        <taxon>Rhabditida</taxon>
        <taxon>Rhabditina</taxon>
        <taxon>Diplogasteromorpha</taxon>
        <taxon>Diplogasteroidea</taxon>
        <taxon>Neodiplogasteridae</taxon>
        <taxon>Pristionchus</taxon>
    </lineage>
</organism>
<dbReference type="AlphaFoldDB" id="A0AAN5I3T5"/>
<accession>A0AAN5I3T5</accession>
<feature type="non-terminal residue" evidence="1">
    <location>
        <position position="66"/>
    </location>
</feature>
<dbReference type="EMBL" id="BTRK01000005">
    <property type="protein sequence ID" value="GMR51013.1"/>
    <property type="molecule type" value="Genomic_DNA"/>
</dbReference>
<feature type="non-terminal residue" evidence="1">
    <location>
        <position position="1"/>
    </location>
</feature>
<evidence type="ECO:0000313" key="1">
    <source>
        <dbReference type="EMBL" id="GMR51013.1"/>
    </source>
</evidence>
<evidence type="ECO:0000313" key="2">
    <source>
        <dbReference type="Proteomes" id="UP001328107"/>
    </source>
</evidence>
<gene>
    <name evidence="1" type="ORF">PMAYCL1PPCAC_21208</name>
</gene>